<protein>
    <recommendedName>
        <fullName evidence="3">Lipoprotein</fullName>
    </recommendedName>
</protein>
<keyword evidence="2" id="KW-1185">Reference proteome</keyword>
<reference evidence="1" key="1">
    <citation type="submission" date="2020-03" db="EMBL/GenBank/DDBJ databases">
        <title>Roseovarius gahaiensis sp. nov., isolated from Gahai Saline Lake, China.</title>
        <authorList>
            <person name="Sun X."/>
        </authorList>
    </citation>
    <scope>NUCLEOTIDE SEQUENCE</scope>
    <source>
        <strain evidence="1">GH877</strain>
    </source>
</reference>
<evidence type="ECO:0000313" key="1">
    <source>
        <dbReference type="EMBL" id="NHQ73752.1"/>
    </source>
</evidence>
<accession>A0A967BGK9</accession>
<proteinExistence type="predicted"/>
<dbReference type="AlphaFoldDB" id="A0A967BGK9"/>
<dbReference type="RefSeq" id="WP_167193896.1">
    <property type="nucleotide sequence ID" value="NZ_JAAORB010000005.1"/>
</dbReference>
<dbReference type="EMBL" id="JAAORB010000005">
    <property type="protein sequence ID" value="NHQ73752.1"/>
    <property type="molecule type" value="Genomic_DNA"/>
</dbReference>
<dbReference type="Proteomes" id="UP000639775">
    <property type="component" value="Unassembled WGS sequence"/>
</dbReference>
<comment type="caution">
    <text evidence="1">The sequence shown here is derived from an EMBL/GenBank/DDBJ whole genome shotgun (WGS) entry which is preliminary data.</text>
</comment>
<sequence>MLLALASLGLAAACVREDEAALRDRLNQWFSLGDTVGFDSTQACAAGAFRLVDPSIKAPMPVAFGVGAMRVQLEQAGRVALDDSAQSPDRGMVAMVNLQRHTGMQMRRAALEGRACMDDTVISAFRHALDEPRAVLAFDQDAGSLMILDPVTGLLVVAMGAR</sequence>
<gene>
    <name evidence="1" type="ORF">HAT86_04625</name>
</gene>
<organism evidence="1 2">
    <name type="scientific">Roseovarius gahaiensis</name>
    <dbReference type="NCBI Taxonomy" id="2716691"/>
    <lineage>
        <taxon>Bacteria</taxon>
        <taxon>Pseudomonadati</taxon>
        <taxon>Pseudomonadota</taxon>
        <taxon>Alphaproteobacteria</taxon>
        <taxon>Rhodobacterales</taxon>
        <taxon>Roseobacteraceae</taxon>
        <taxon>Roseovarius</taxon>
    </lineage>
</organism>
<evidence type="ECO:0008006" key="3">
    <source>
        <dbReference type="Google" id="ProtNLM"/>
    </source>
</evidence>
<name>A0A967BGK9_9RHOB</name>
<evidence type="ECO:0000313" key="2">
    <source>
        <dbReference type="Proteomes" id="UP000639775"/>
    </source>
</evidence>